<proteinExistence type="inferred from homology"/>
<keyword evidence="2" id="KW-0645">Protease</keyword>
<dbReference type="GO" id="GO:0046872">
    <property type="term" value="F:metal ion binding"/>
    <property type="evidence" value="ECO:0007669"/>
    <property type="project" value="InterPro"/>
</dbReference>
<evidence type="ECO:0000313" key="8">
    <source>
        <dbReference type="EMBL" id="KKN04783.1"/>
    </source>
</evidence>
<comment type="caution">
    <text evidence="8">The sequence shown here is derived from an EMBL/GenBank/DDBJ whole genome shotgun (WGS) entry which is preliminary data.</text>
</comment>
<dbReference type="InterPro" id="IPR011765">
    <property type="entry name" value="Pept_M16_N"/>
</dbReference>
<dbReference type="AlphaFoldDB" id="A0A0F9QHM4"/>
<keyword evidence="3" id="KW-0378">Hydrolase</keyword>
<protein>
    <recommendedName>
        <fullName evidence="9">Peptidase M16 N-terminal domain-containing protein</fullName>
    </recommendedName>
</protein>
<accession>A0A0F9QHM4</accession>
<dbReference type="Pfam" id="PF00675">
    <property type="entry name" value="Peptidase_M16"/>
    <property type="match status" value="1"/>
</dbReference>
<dbReference type="InterPro" id="IPR007863">
    <property type="entry name" value="Peptidase_M16_C"/>
</dbReference>
<keyword evidence="4" id="KW-0862">Zinc</keyword>
<evidence type="ECO:0000259" key="6">
    <source>
        <dbReference type="Pfam" id="PF00675"/>
    </source>
</evidence>
<dbReference type="Pfam" id="PF05193">
    <property type="entry name" value="Peptidase_M16_C"/>
    <property type="match status" value="1"/>
</dbReference>
<dbReference type="PANTHER" id="PTHR43690:SF17">
    <property type="entry name" value="PROTEIN YHJJ"/>
    <property type="match status" value="1"/>
</dbReference>
<dbReference type="SUPFAM" id="SSF63411">
    <property type="entry name" value="LuxS/MPP-like metallohydrolase"/>
    <property type="match status" value="2"/>
</dbReference>
<dbReference type="InterPro" id="IPR011249">
    <property type="entry name" value="Metalloenz_LuxS/M16"/>
</dbReference>
<dbReference type="InterPro" id="IPR050626">
    <property type="entry name" value="Peptidase_M16"/>
</dbReference>
<evidence type="ECO:0000256" key="5">
    <source>
        <dbReference type="ARBA" id="ARBA00023049"/>
    </source>
</evidence>
<dbReference type="Gene3D" id="3.30.830.10">
    <property type="entry name" value="Metalloenzyme, LuxS/M16 peptidase-like"/>
    <property type="match status" value="2"/>
</dbReference>
<feature type="domain" description="Peptidase M16 C-terminal" evidence="7">
    <location>
        <begin position="198"/>
        <end position="370"/>
    </location>
</feature>
<name>A0A0F9QHM4_9ZZZZ</name>
<gene>
    <name evidence="8" type="ORF">LCGC14_1093910</name>
</gene>
<dbReference type="EMBL" id="LAZR01004878">
    <property type="protein sequence ID" value="KKN04783.1"/>
    <property type="molecule type" value="Genomic_DNA"/>
</dbReference>
<evidence type="ECO:0000259" key="7">
    <source>
        <dbReference type="Pfam" id="PF05193"/>
    </source>
</evidence>
<evidence type="ECO:0000256" key="1">
    <source>
        <dbReference type="ARBA" id="ARBA00007261"/>
    </source>
</evidence>
<sequence length="440" mass="50764">MKIIFLTLSLLLLSNLNFAQIAVDTLQLTYEHFKLKNGLEVILQPDDKFGEVSIEFWIRTGSKDELSEKYGLAHFFEHVTPYGLRNNEEKLKLLNEDFYNGSNAQTKKDYTRYNLKVKPMGIDLALQYTAERIKAKSYDIKEKKIEQERVRVFKEIKRNSVNPFWSADGGMALEKATYGKDHPYGHSGYGTIENNKKFEINDFRKWFSDYVYPENIILIVVGKFDPVKTEELIKFHFDDIPASAGKGNKEISFPKKINEYVKVKTKSDENYLNLVWVIPGWGSPEDAGFRLLSNILDERLENKIKNSPFIKDANSSKLLNIHKAAGQFGVYASFSSLKDSISTEEFLADTVDELVNNGVTDAELSRAKQKEIFKITTIERNIGFQNSRTELLGESLIFKNDPDFYFLRLNKQINLDVYDINELSKKWLSELNSKVLFIVK</sequence>
<evidence type="ECO:0000256" key="2">
    <source>
        <dbReference type="ARBA" id="ARBA00022670"/>
    </source>
</evidence>
<comment type="similarity">
    <text evidence="1">Belongs to the peptidase M16 family.</text>
</comment>
<organism evidence="8">
    <name type="scientific">marine sediment metagenome</name>
    <dbReference type="NCBI Taxonomy" id="412755"/>
    <lineage>
        <taxon>unclassified sequences</taxon>
        <taxon>metagenomes</taxon>
        <taxon>ecological metagenomes</taxon>
    </lineage>
</organism>
<dbReference type="GO" id="GO:0006508">
    <property type="term" value="P:proteolysis"/>
    <property type="evidence" value="ECO:0007669"/>
    <property type="project" value="UniProtKB-KW"/>
</dbReference>
<dbReference type="GO" id="GO:0008237">
    <property type="term" value="F:metallopeptidase activity"/>
    <property type="evidence" value="ECO:0007669"/>
    <property type="project" value="UniProtKB-KW"/>
</dbReference>
<feature type="domain" description="Peptidase M16 N-terminal" evidence="6">
    <location>
        <begin position="46"/>
        <end position="163"/>
    </location>
</feature>
<evidence type="ECO:0008006" key="9">
    <source>
        <dbReference type="Google" id="ProtNLM"/>
    </source>
</evidence>
<dbReference type="PANTHER" id="PTHR43690">
    <property type="entry name" value="NARDILYSIN"/>
    <property type="match status" value="1"/>
</dbReference>
<keyword evidence="5" id="KW-0482">Metalloprotease</keyword>
<reference evidence="8" key="1">
    <citation type="journal article" date="2015" name="Nature">
        <title>Complex archaea that bridge the gap between prokaryotes and eukaryotes.</title>
        <authorList>
            <person name="Spang A."/>
            <person name="Saw J.H."/>
            <person name="Jorgensen S.L."/>
            <person name="Zaremba-Niedzwiedzka K."/>
            <person name="Martijn J."/>
            <person name="Lind A.E."/>
            <person name="van Eijk R."/>
            <person name="Schleper C."/>
            <person name="Guy L."/>
            <person name="Ettema T.J."/>
        </authorList>
    </citation>
    <scope>NUCLEOTIDE SEQUENCE</scope>
</reference>
<evidence type="ECO:0000256" key="4">
    <source>
        <dbReference type="ARBA" id="ARBA00022833"/>
    </source>
</evidence>
<evidence type="ECO:0000256" key="3">
    <source>
        <dbReference type="ARBA" id="ARBA00022801"/>
    </source>
</evidence>